<accession>A0ABR3I5K7</accession>
<evidence type="ECO:0000256" key="1">
    <source>
        <dbReference type="ARBA" id="ARBA00004323"/>
    </source>
</evidence>
<keyword evidence="5" id="KW-0735">Signal-anchor</keyword>
<keyword evidence="3" id="KW-0963">Cytoplasm</keyword>
<evidence type="ECO:0000256" key="2">
    <source>
        <dbReference type="ARBA" id="ARBA00004496"/>
    </source>
</evidence>
<comment type="subcellular location">
    <subcellularLocation>
        <location evidence="2">Cytoplasm</location>
    </subcellularLocation>
    <subcellularLocation>
        <location evidence="1">Golgi apparatus membrane</location>
        <topology evidence="1">Single-pass type II membrane protein</topology>
    </subcellularLocation>
</comment>
<dbReference type="InterPro" id="IPR038757">
    <property type="entry name" value="BRAP"/>
</dbReference>
<gene>
    <name evidence="10" type="ORF">ABMA27_016118</name>
</gene>
<protein>
    <submittedName>
        <fullName evidence="10">Uncharacterized protein</fullName>
    </submittedName>
</protein>
<dbReference type="PANTHER" id="PTHR35259">
    <property type="entry name" value="BOMBESIN RECEPTOR-ACTIVATED PROTEIN C6ORF89"/>
    <property type="match status" value="1"/>
</dbReference>
<keyword evidence="4 9" id="KW-0812">Transmembrane</keyword>
<dbReference type="PANTHER" id="PTHR35259:SF1">
    <property type="entry name" value="BOMBESIN RECEPTOR-ACTIVATED PROTEIN C6ORF89"/>
    <property type="match status" value="1"/>
</dbReference>
<keyword evidence="7" id="KW-0333">Golgi apparatus</keyword>
<evidence type="ECO:0000256" key="9">
    <source>
        <dbReference type="SAM" id="Phobius"/>
    </source>
</evidence>
<reference evidence="10 11" key="1">
    <citation type="submission" date="2024-06" db="EMBL/GenBank/DDBJ databases">
        <title>A chromosome-level genome assembly of beet webworm, Loxostege sticticalis.</title>
        <authorList>
            <person name="Zhang Y."/>
        </authorList>
    </citation>
    <scope>NUCLEOTIDE SEQUENCE [LARGE SCALE GENOMIC DNA]</scope>
    <source>
        <strain evidence="10">AQ026</strain>
        <tissue evidence="10">Whole body</tissue>
    </source>
</reference>
<evidence type="ECO:0000256" key="3">
    <source>
        <dbReference type="ARBA" id="ARBA00022490"/>
    </source>
</evidence>
<comment type="caution">
    <text evidence="10">The sequence shown here is derived from an EMBL/GenBank/DDBJ whole genome shotgun (WGS) entry which is preliminary data.</text>
</comment>
<feature type="transmembrane region" description="Helical" evidence="9">
    <location>
        <begin position="61"/>
        <end position="77"/>
    </location>
</feature>
<evidence type="ECO:0000313" key="10">
    <source>
        <dbReference type="EMBL" id="KAL0884099.1"/>
    </source>
</evidence>
<evidence type="ECO:0000313" key="11">
    <source>
        <dbReference type="Proteomes" id="UP001549920"/>
    </source>
</evidence>
<evidence type="ECO:0000256" key="8">
    <source>
        <dbReference type="ARBA" id="ARBA00023136"/>
    </source>
</evidence>
<evidence type="ECO:0000256" key="5">
    <source>
        <dbReference type="ARBA" id="ARBA00022968"/>
    </source>
</evidence>
<evidence type="ECO:0000256" key="6">
    <source>
        <dbReference type="ARBA" id="ARBA00022989"/>
    </source>
</evidence>
<keyword evidence="8 9" id="KW-0472">Membrane</keyword>
<organism evidence="10 11">
    <name type="scientific">Loxostege sticticalis</name>
    <name type="common">Beet webworm moth</name>
    <dbReference type="NCBI Taxonomy" id="481309"/>
    <lineage>
        <taxon>Eukaryota</taxon>
        <taxon>Metazoa</taxon>
        <taxon>Ecdysozoa</taxon>
        <taxon>Arthropoda</taxon>
        <taxon>Hexapoda</taxon>
        <taxon>Insecta</taxon>
        <taxon>Pterygota</taxon>
        <taxon>Neoptera</taxon>
        <taxon>Endopterygota</taxon>
        <taxon>Lepidoptera</taxon>
        <taxon>Glossata</taxon>
        <taxon>Ditrysia</taxon>
        <taxon>Pyraloidea</taxon>
        <taxon>Crambidae</taxon>
        <taxon>Pyraustinae</taxon>
        <taxon>Loxostege</taxon>
    </lineage>
</organism>
<evidence type="ECO:0000256" key="7">
    <source>
        <dbReference type="ARBA" id="ARBA00023034"/>
    </source>
</evidence>
<dbReference type="Proteomes" id="UP001549920">
    <property type="component" value="Unassembled WGS sequence"/>
</dbReference>
<name>A0ABR3I5K7_LOXSC</name>
<proteinExistence type="predicted"/>
<keyword evidence="6 9" id="KW-1133">Transmembrane helix</keyword>
<keyword evidence="11" id="KW-1185">Reference proteome</keyword>
<sequence>MINRNVLKEYADSIKRLREQCLDSGMSEEEFRNLYNESLQSLDIQQQETSNNTAFKTRHKVLLFLLLLLTCCAYYYQTIYSCIVCQLQDYIYPGLRLIRKLAIPFLTLFPSLTDLYHETCLIQNPFFAVVDMDCWPCSSVSNVREIVNPEPNTQHNAPFIYETNQQVIDFNMLREIFNKNRNIFDQESPKIHVDNKHYITPTEMFTTNRVGENNFYVWKFNNMHVARILRQFIPRPKVVPKFGQSTERFIIIDSGQNLFKVPDTECNYSFLLSLSGSRIINLMPAEECKHQCKSLKVELKEQYLLWYNWWYWRPVIQPSYSNDTFIGHIGSYC</sequence>
<dbReference type="EMBL" id="JBEUOH010000008">
    <property type="protein sequence ID" value="KAL0884099.1"/>
    <property type="molecule type" value="Genomic_DNA"/>
</dbReference>
<evidence type="ECO:0000256" key="4">
    <source>
        <dbReference type="ARBA" id="ARBA00022692"/>
    </source>
</evidence>